<keyword evidence="4" id="KW-1185">Reference proteome</keyword>
<dbReference type="EMBL" id="ACBZ01000111">
    <property type="protein sequence ID" value="EEG48987.1"/>
    <property type="molecule type" value="Genomic_DNA"/>
</dbReference>
<feature type="transmembrane region" description="Helical" evidence="1">
    <location>
        <begin position="71"/>
        <end position="89"/>
    </location>
</feature>
<dbReference type="Pfam" id="PF18917">
    <property type="entry name" value="LiaI-LiaF-like_TM1"/>
    <property type="match status" value="1"/>
</dbReference>
<organism evidence="3 4">
    <name type="scientific">Blautia hydrogenotrophica (strain DSM 10507 / JCM 14656 / S5a33)</name>
    <name type="common">Ruminococcus hydrogenotrophicus</name>
    <dbReference type="NCBI Taxonomy" id="476272"/>
    <lineage>
        <taxon>Bacteria</taxon>
        <taxon>Bacillati</taxon>
        <taxon>Bacillota</taxon>
        <taxon>Clostridia</taxon>
        <taxon>Lachnospirales</taxon>
        <taxon>Lachnospiraceae</taxon>
        <taxon>Blautia</taxon>
    </lineage>
</organism>
<protein>
    <recommendedName>
        <fullName evidence="2">LiaI-LiaF-like transmembrane region domain-containing protein</fullName>
    </recommendedName>
</protein>
<sequence>MKMTRIYRVGSLTLGCLLVVFGSLFLAHMFYPSLSYEFIYRLWPFIFILLGLEVLGSRLRSEKVQFVYDKGSIFLLILLTFFSMALAFLDTAFQYHKFYL</sequence>
<dbReference type="InterPro" id="IPR043726">
    <property type="entry name" value="LiaI-LiaF-like_TM1"/>
</dbReference>
<evidence type="ECO:0000313" key="3">
    <source>
        <dbReference type="EMBL" id="EEG48987.1"/>
    </source>
</evidence>
<feature type="domain" description="LiaI-LiaF-like transmembrane region" evidence="2">
    <location>
        <begin position="12"/>
        <end position="55"/>
    </location>
</feature>
<name>C0CMM2_BLAHS</name>
<accession>C0CMM2</accession>
<keyword evidence="1" id="KW-0812">Transmembrane</keyword>
<evidence type="ECO:0000256" key="1">
    <source>
        <dbReference type="SAM" id="Phobius"/>
    </source>
</evidence>
<dbReference type="Proteomes" id="UP000003100">
    <property type="component" value="Unassembled WGS sequence"/>
</dbReference>
<feature type="transmembrane region" description="Helical" evidence="1">
    <location>
        <begin position="38"/>
        <end position="59"/>
    </location>
</feature>
<feature type="transmembrane region" description="Helical" evidence="1">
    <location>
        <begin position="12"/>
        <end position="32"/>
    </location>
</feature>
<comment type="caution">
    <text evidence="3">The sequence shown here is derived from an EMBL/GenBank/DDBJ whole genome shotgun (WGS) entry which is preliminary data.</text>
</comment>
<evidence type="ECO:0000259" key="2">
    <source>
        <dbReference type="Pfam" id="PF18917"/>
    </source>
</evidence>
<gene>
    <name evidence="3" type="ORF">RUMHYD_02107</name>
</gene>
<evidence type="ECO:0000313" key="4">
    <source>
        <dbReference type="Proteomes" id="UP000003100"/>
    </source>
</evidence>
<keyword evidence="1" id="KW-0472">Membrane</keyword>
<proteinExistence type="predicted"/>
<dbReference type="AlphaFoldDB" id="C0CMM2"/>
<reference evidence="3 4" key="2">
    <citation type="submission" date="2009-02" db="EMBL/GenBank/DDBJ databases">
        <title>Draft genome sequence of Blautia hydrogenotrophica DSM 10507 (Ruminococcus hydrogenotrophicus DSM 10507).</title>
        <authorList>
            <person name="Sudarsanam P."/>
            <person name="Ley R."/>
            <person name="Guruge J."/>
            <person name="Turnbaugh P.J."/>
            <person name="Mahowald M."/>
            <person name="Liep D."/>
            <person name="Gordon J."/>
        </authorList>
    </citation>
    <scope>NUCLEOTIDE SEQUENCE [LARGE SCALE GENOMIC DNA]</scope>
    <source>
        <strain evidence="4">DSM 10507 / JCM 14656 / S5a33</strain>
    </source>
</reference>
<dbReference type="eggNOG" id="ENOG503372N">
    <property type="taxonomic scope" value="Bacteria"/>
</dbReference>
<dbReference type="PATRIC" id="fig|476272.21.peg.1537"/>
<keyword evidence="1" id="KW-1133">Transmembrane helix</keyword>
<reference evidence="3 4" key="1">
    <citation type="submission" date="2009-01" db="EMBL/GenBank/DDBJ databases">
        <authorList>
            <person name="Fulton L."/>
            <person name="Clifton S."/>
            <person name="Fulton B."/>
            <person name="Xu J."/>
            <person name="Minx P."/>
            <person name="Pepin K.H."/>
            <person name="Johnson M."/>
            <person name="Bhonagiri V."/>
            <person name="Nash W.E."/>
            <person name="Mardis E.R."/>
            <person name="Wilson R.K."/>
        </authorList>
    </citation>
    <scope>NUCLEOTIDE SEQUENCE [LARGE SCALE GENOMIC DNA]</scope>
    <source>
        <strain evidence="4">DSM 10507 / JCM 14656 / S5a33</strain>
    </source>
</reference>
<dbReference type="HOGENOM" id="CLU_173268_0_0_9"/>